<name>A0AAD4X6R5_9MAGN</name>
<proteinExistence type="predicted"/>
<gene>
    <name evidence="1" type="ORF">MKW98_028881</name>
</gene>
<evidence type="ECO:0000313" key="2">
    <source>
        <dbReference type="Proteomes" id="UP001202328"/>
    </source>
</evidence>
<reference evidence="1" key="1">
    <citation type="submission" date="2022-04" db="EMBL/GenBank/DDBJ databases">
        <title>A functionally conserved STORR gene fusion in Papaver species that diverged 16.8 million years ago.</title>
        <authorList>
            <person name="Catania T."/>
        </authorList>
    </citation>
    <scope>NUCLEOTIDE SEQUENCE</scope>
    <source>
        <strain evidence="1">S-188037</strain>
    </source>
</reference>
<protein>
    <submittedName>
        <fullName evidence="1">Uncharacterized protein</fullName>
    </submittedName>
</protein>
<keyword evidence="2" id="KW-1185">Reference proteome</keyword>
<dbReference type="Proteomes" id="UP001202328">
    <property type="component" value="Unassembled WGS sequence"/>
</dbReference>
<sequence>MESSWRNLLLKIHSSSYCTFCPKSVYIAFPTGLQLIGHRLLDGCLPGASSGILLGAVTLPSVVLSRLIQLSRAVESKDIGPQELDYLIVQFWFAHSSEIISGVLSWISRGEVNLALPSHFSIMRFHRYLLALLFSLFSSHIQGLYRANQGCFAPIVSFTVSCDQLDDESFAHPKRVQKLVKKFGFDGSARCLPHPPVNFLKSS</sequence>
<evidence type="ECO:0000313" key="1">
    <source>
        <dbReference type="EMBL" id="KAI3857617.1"/>
    </source>
</evidence>
<organism evidence="1 2">
    <name type="scientific">Papaver atlanticum</name>
    <dbReference type="NCBI Taxonomy" id="357466"/>
    <lineage>
        <taxon>Eukaryota</taxon>
        <taxon>Viridiplantae</taxon>
        <taxon>Streptophyta</taxon>
        <taxon>Embryophyta</taxon>
        <taxon>Tracheophyta</taxon>
        <taxon>Spermatophyta</taxon>
        <taxon>Magnoliopsida</taxon>
        <taxon>Ranunculales</taxon>
        <taxon>Papaveraceae</taxon>
        <taxon>Papaveroideae</taxon>
        <taxon>Papaver</taxon>
    </lineage>
</organism>
<dbReference type="AlphaFoldDB" id="A0AAD4X6R5"/>
<dbReference type="EMBL" id="JAJJMB010014829">
    <property type="protein sequence ID" value="KAI3857617.1"/>
    <property type="molecule type" value="Genomic_DNA"/>
</dbReference>
<accession>A0AAD4X6R5</accession>
<comment type="caution">
    <text evidence="1">The sequence shown here is derived from an EMBL/GenBank/DDBJ whole genome shotgun (WGS) entry which is preliminary data.</text>
</comment>